<keyword evidence="6" id="KW-0256">Endoplasmic reticulum</keyword>
<dbReference type="HOGENOM" id="CLU_013615_5_0_1"/>
<keyword evidence="7" id="KW-0106">Calcium</keyword>
<dbReference type="InterPro" id="IPR002048">
    <property type="entry name" value="EF_hand_dom"/>
</dbReference>
<dbReference type="Pfam" id="PF00254">
    <property type="entry name" value="FKBP_C"/>
    <property type="match status" value="1"/>
</dbReference>
<dbReference type="GO" id="GO:0003755">
    <property type="term" value="F:peptidyl-prolyl cis-trans isomerase activity"/>
    <property type="evidence" value="ECO:0007669"/>
    <property type="project" value="UniProtKB-KW"/>
</dbReference>
<evidence type="ECO:0000256" key="4">
    <source>
        <dbReference type="ARBA" id="ARBA00022729"/>
    </source>
</evidence>
<reference evidence="15" key="3">
    <citation type="submission" date="2025-09" db="UniProtKB">
        <authorList>
            <consortium name="Ensembl"/>
        </authorList>
    </citation>
    <scope>IDENTIFICATION</scope>
</reference>
<keyword evidence="16" id="KW-1185">Reference proteome</keyword>
<dbReference type="Gene3D" id="1.10.238.10">
    <property type="entry name" value="EF-hand"/>
    <property type="match status" value="1"/>
</dbReference>
<evidence type="ECO:0000256" key="8">
    <source>
        <dbReference type="ARBA" id="ARBA00023110"/>
    </source>
</evidence>
<keyword evidence="10 11" id="KW-0413">Isomerase</keyword>
<dbReference type="GO" id="GO:0005509">
    <property type="term" value="F:calcium ion binding"/>
    <property type="evidence" value="ECO:0007669"/>
    <property type="project" value="InterPro"/>
</dbReference>
<dbReference type="FunFam" id="3.10.50.40:FF:000006">
    <property type="entry name" value="Peptidyl-prolyl cis-trans isomerase"/>
    <property type="match status" value="1"/>
</dbReference>
<dbReference type="RefSeq" id="XP_006636619.2">
    <property type="nucleotide sequence ID" value="XM_006636556.3"/>
</dbReference>
<dbReference type="Pfam" id="PF13499">
    <property type="entry name" value="EF-hand_7"/>
    <property type="match status" value="1"/>
</dbReference>
<keyword evidence="3" id="KW-0479">Metal-binding</keyword>
<sequence>MHQTFTMLFVAFILYLQAYSLFVDHALADKLEDEVKIEVLHMPENCTRKSKKGDMLNAHYDGLLEKDGSKFYCSRTDNKGHPKWFVLGVGQVIKGLDIGMDGMCAGEKRRLTIPPSLAFGKEGKENVPPNATVIFEVELYTVTRGPRSIESFKEIDLDKDRSLSKHEVREYMKKEFEKGGNKRDASFYDVIVADVFHKSDHNGDGFITAKEYNVYDHDEL</sequence>
<dbReference type="InterPro" id="IPR001179">
    <property type="entry name" value="PPIase_FKBP_dom"/>
</dbReference>
<reference evidence="16" key="1">
    <citation type="submission" date="2011-12" db="EMBL/GenBank/DDBJ databases">
        <title>The Draft Genome of Lepisosteus oculatus.</title>
        <authorList>
            <consortium name="The Broad Institute Genome Assembly &amp; Analysis Group"/>
            <consortium name="Computational R&amp;D Group"/>
            <consortium name="and Sequencing Platform"/>
            <person name="Di Palma F."/>
            <person name="Alfoldi J."/>
            <person name="Johnson J."/>
            <person name="Berlin A."/>
            <person name="Gnerre S."/>
            <person name="Jaffe D."/>
            <person name="MacCallum I."/>
            <person name="Young S."/>
            <person name="Walker B.J."/>
            <person name="Lander E.S."/>
            <person name="Lindblad-Toh K."/>
        </authorList>
    </citation>
    <scope>NUCLEOTIDE SEQUENCE [LARGE SCALE GENOMIC DNA]</scope>
</reference>
<dbReference type="InParanoid" id="W5MGS1"/>
<evidence type="ECO:0000256" key="1">
    <source>
        <dbReference type="ARBA" id="ARBA00000971"/>
    </source>
</evidence>
<feature type="domain" description="PPIase FKBP-type" evidence="13">
    <location>
        <begin position="53"/>
        <end position="143"/>
    </location>
</feature>
<comment type="catalytic activity">
    <reaction evidence="1 11">
        <text>[protein]-peptidylproline (omega=180) = [protein]-peptidylproline (omega=0)</text>
        <dbReference type="Rhea" id="RHEA:16237"/>
        <dbReference type="Rhea" id="RHEA-COMP:10747"/>
        <dbReference type="Rhea" id="RHEA-COMP:10748"/>
        <dbReference type="ChEBI" id="CHEBI:83833"/>
        <dbReference type="ChEBI" id="CHEBI:83834"/>
        <dbReference type="EC" id="5.2.1.8"/>
    </reaction>
</comment>
<dbReference type="AlphaFoldDB" id="W5MGS1"/>
<dbReference type="EC" id="5.2.1.8" evidence="2 11"/>
<dbReference type="EMBL" id="AHAT01020123">
    <property type="status" value="NOT_ANNOTATED_CDS"/>
    <property type="molecule type" value="Genomic_DNA"/>
</dbReference>
<evidence type="ECO:0000256" key="6">
    <source>
        <dbReference type="ARBA" id="ARBA00022824"/>
    </source>
</evidence>
<dbReference type="SUPFAM" id="SSF54534">
    <property type="entry name" value="FKBP-like"/>
    <property type="match status" value="1"/>
</dbReference>
<dbReference type="InterPro" id="IPR011992">
    <property type="entry name" value="EF-hand-dom_pair"/>
</dbReference>
<dbReference type="Gene3D" id="3.10.50.40">
    <property type="match status" value="1"/>
</dbReference>
<keyword evidence="8 11" id="KW-0697">Rotamase</keyword>
<evidence type="ECO:0000256" key="7">
    <source>
        <dbReference type="ARBA" id="ARBA00022837"/>
    </source>
</evidence>
<dbReference type="InterPro" id="IPR046357">
    <property type="entry name" value="PPIase_dom_sf"/>
</dbReference>
<dbReference type="STRING" id="7918.ENSLOCP00000007580"/>
<dbReference type="PROSITE" id="PS50059">
    <property type="entry name" value="FKBP_PPIASE"/>
    <property type="match status" value="1"/>
</dbReference>
<dbReference type="eggNOG" id="KOG0549">
    <property type="taxonomic scope" value="Eukaryota"/>
</dbReference>
<name>W5MGS1_LEPOC</name>
<proteinExistence type="predicted"/>
<evidence type="ECO:0000313" key="15">
    <source>
        <dbReference type="Ensembl" id="ENSLOCP00000007580.1"/>
    </source>
</evidence>
<dbReference type="PROSITE" id="PS00018">
    <property type="entry name" value="EF_HAND_1"/>
    <property type="match status" value="2"/>
</dbReference>
<evidence type="ECO:0000256" key="10">
    <source>
        <dbReference type="ARBA" id="ARBA00023235"/>
    </source>
</evidence>
<dbReference type="GeneID" id="102698360"/>
<dbReference type="OMA" id="FFYVWGI"/>
<protein>
    <recommendedName>
        <fullName evidence="2 11">peptidylprolyl isomerase</fullName>
        <ecNumber evidence="2 11">5.2.1.8</ecNumber>
    </recommendedName>
</protein>
<dbReference type="GO" id="GO:0005783">
    <property type="term" value="C:endoplasmic reticulum"/>
    <property type="evidence" value="ECO:0007669"/>
    <property type="project" value="UniProtKB-ARBA"/>
</dbReference>
<dbReference type="KEGG" id="loc:102698360"/>
<evidence type="ECO:0000313" key="16">
    <source>
        <dbReference type="Proteomes" id="UP000018468"/>
    </source>
</evidence>
<keyword evidence="5" id="KW-0677">Repeat</keyword>
<dbReference type="GeneTree" id="ENSGT00940000159964"/>
<dbReference type="SUPFAM" id="SSF47473">
    <property type="entry name" value="EF-hand"/>
    <property type="match status" value="1"/>
</dbReference>
<dbReference type="InterPro" id="IPR052273">
    <property type="entry name" value="PPIase_FKBP"/>
</dbReference>
<feature type="domain" description="EF-hand" evidence="14">
    <location>
        <begin position="187"/>
        <end position="220"/>
    </location>
</feature>
<dbReference type="InterPro" id="IPR018247">
    <property type="entry name" value="EF_Hand_1_Ca_BS"/>
</dbReference>
<dbReference type="PANTHER" id="PTHR46222:SF2">
    <property type="entry name" value="PEPTIDYL-PROLYL CIS-TRANS ISOMERASE FKBP7"/>
    <property type="match status" value="1"/>
</dbReference>
<feature type="domain" description="EF-hand" evidence="14">
    <location>
        <begin position="143"/>
        <end position="178"/>
    </location>
</feature>
<evidence type="ECO:0000256" key="9">
    <source>
        <dbReference type="ARBA" id="ARBA00023180"/>
    </source>
</evidence>
<keyword evidence="4 12" id="KW-0732">Signal</keyword>
<accession>W5MGS1</accession>
<dbReference type="Proteomes" id="UP000018468">
    <property type="component" value="Linkage group LG12"/>
</dbReference>
<reference evidence="15" key="2">
    <citation type="submission" date="2025-08" db="UniProtKB">
        <authorList>
            <consortium name="Ensembl"/>
        </authorList>
    </citation>
    <scope>IDENTIFICATION</scope>
</reference>
<dbReference type="OrthoDB" id="1902587at2759"/>
<dbReference type="Bgee" id="ENSLOCG00000006276">
    <property type="expression patterns" value="Expressed in embryo and 13 other cell types or tissues"/>
</dbReference>
<dbReference type="PROSITE" id="PS50222">
    <property type="entry name" value="EF_HAND_2"/>
    <property type="match status" value="2"/>
</dbReference>
<evidence type="ECO:0000256" key="12">
    <source>
        <dbReference type="SAM" id="SignalP"/>
    </source>
</evidence>
<evidence type="ECO:0000259" key="14">
    <source>
        <dbReference type="PROSITE" id="PS50222"/>
    </source>
</evidence>
<evidence type="ECO:0000256" key="5">
    <source>
        <dbReference type="ARBA" id="ARBA00022737"/>
    </source>
</evidence>
<dbReference type="Ensembl" id="ENSLOCT00000007588.1">
    <property type="protein sequence ID" value="ENSLOCP00000007580.1"/>
    <property type="gene ID" value="ENSLOCG00000006276.1"/>
</dbReference>
<evidence type="ECO:0000256" key="2">
    <source>
        <dbReference type="ARBA" id="ARBA00013194"/>
    </source>
</evidence>
<evidence type="ECO:0000256" key="3">
    <source>
        <dbReference type="ARBA" id="ARBA00022723"/>
    </source>
</evidence>
<evidence type="ECO:0000259" key="13">
    <source>
        <dbReference type="PROSITE" id="PS50059"/>
    </source>
</evidence>
<dbReference type="PANTHER" id="PTHR46222">
    <property type="entry name" value="PEPTIDYL-PROLYL CIS-TRANS ISOMERASE FKBP7/14"/>
    <property type="match status" value="1"/>
</dbReference>
<dbReference type="CTD" id="51661"/>
<organism evidence="15 16">
    <name type="scientific">Lepisosteus oculatus</name>
    <name type="common">Spotted gar</name>
    <dbReference type="NCBI Taxonomy" id="7918"/>
    <lineage>
        <taxon>Eukaryota</taxon>
        <taxon>Metazoa</taxon>
        <taxon>Chordata</taxon>
        <taxon>Craniata</taxon>
        <taxon>Vertebrata</taxon>
        <taxon>Euteleostomi</taxon>
        <taxon>Actinopterygii</taxon>
        <taxon>Neopterygii</taxon>
        <taxon>Holostei</taxon>
        <taxon>Semionotiformes</taxon>
        <taxon>Lepisosteidae</taxon>
        <taxon>Lepisosteus</taxon>
    </lineage>
</organism>
<keyword evidence="9" id="KW-0325">Glycoprotein</keyword>
<evidence type="ECO:0000256" key="11">
    <source>
        <dbReference type="PROSITE-ProRule" id="PRU00277"/>
    </source>
</evidence>
<feature type="chain" id="PRO_5004866065" description="peptidylprolyl isomerase" evidence="12">
    <location>
        <begin position="29"/>
        <end position="220"/>
    </location>
</feature>
<feature type="signal peptide" evidence="12">
    <location>
        <begin position="1"/>
        <end position="28"/>
    </location>
</feature>